<dbReference type="PANTHER" id="PTHR30563:SF0">
    <property type="entry name" value="DNA RECOMBINATION PROTEIN RMUC"/>
    <property type="match status" value="1"/>
</dbReference>
<organism evidence="5 6">
    <name type="scientific">Candidatus Berkelbacteria bacterium CG10_big_fil_rev_8_21_14_0_10_43_13</name>
    <dbReference type="NCBI Taxonomy" id="1974514"/>
    <lineage>
        <taxon>Bacteria</taxon>
        <taxon>Candidatus Berkelbacteria</taxon>
    </lineage>
</organism>
<accession>A0A2H0W6D4</accession>
<dbReference type="Pfam" id="PF02646">
    <property type="entry name" value="RmuC"/>
    <property type="match status" value="1"/>
</dbReference>
<dbReference type="PANTHER" id="PTHR30563">
    <property type="entry name" value="DNA RECOMBINATION PROTEIN RMUC"/>
    <property type="match status" value="1"/>
</dbReference>
<evidence type="ECO:0000313" key="6">
    <source>
        <dbReference type="Proteomes" id="UP000231382"/>
    </source>
</evidence>
<evidence type="ECO:0000313" key="5">
    <source>
        <dbReference type="EMBL" id="PIS07636.1"/>
    </source>
</evidence>
<comment type="caution">
    <text evidence="5">The sequence shown here is derived from an EMBL/GenBank/DDBJ whole genome shotgun (WGS) entry which is preliminary data.</text>
</comment>
<evidence type="ECO:0000256" key="3">
    <source>
        <dbReference type="ARBA" id="ARBA00023054"/>
    </source>
</evidence>
<dbReference type="GO" id="GO:0006310">
    <property type="term" value="P:DNA recombination"/>
    <property type="evidence" value="ECO:0007669"/>
    <property type="project" value="UniProtKB-KW"/>
</dbReference>
<dbReference type="EMBL" id="PEZW01000018">
    <property type="protein sequence ID" value="PIS07636.1"/>
    <property type="molecule type" value="Genomic_DNA"/>
</dbReference>
<gene>
    <name evidence="5" type="ORF">COT78_02970</name>
</gene>
<comment type="function">
    <text evidence="1">Involved in DNA recombination.</text>
</comment>
<evidence type="ECO:0000256" key="4">
    <source>
        <dbReference type="ARBA" id="ARBA00023172"/>
    </source>
</evidence>
<sequence length="354" mass="40618">MATTILLILVLIALIYLIFIVFRNQKPIESGGEKLMFDLLEKVRVDTQNKLDRIDDRVSQNLSKSHEAIQTQFAQSSAIIKDVTRKMTELGETNKQIVSFADQMKSLENILKNPKQRGILGEYFLESLLSNVFQPSQYKMQYKFANGTIVDAAIFFNDKIVPVDAKFSLEKYNKIMEEKEESRRIVLEKEFKQDIKNRIDETAKYIDPKQDTTDFAFMFIPAEGIYYNLLIYKVGTIEINTNDLIEYAFKKHVIIVSPTSFYAYLETVLHGLKALKMEESVKEILVRVGELGKHLNAFEAHYDKIGSNLGATVNAYNNSSKEFKKIDKDVYKLSDGKQGGEMEIGLIDKPEENE</sequence>
<reference evidence="6" key="1">
    <citation type="submission" date="2017-09" db="EMBL/GenBank/DDBJ databases">
        <title>Depth-based differentiation of microbial function through sediment-hosted aquifers and enrichment of novel symbionts in the deep terrestrial subsurface.</title>
        <authorList>
            <person name="Probst A.J."/>
            <person name="Ladd B."/>
            <person name="Jarett J.K."/>
            <person name="Geller-Mcgrath D.E."/>
            <person name="Sieber C.M.K."/>
            <person name="Emerson J.B."/>
            <person name="Anantharaman K."/>
            <person name="Thomas B.C."/>
            <person name="Malmstrom R."/>
            <person name="Stieglmeier M."/>
            <person name="Klingl A."/>
            <person name="Woyke T."/>
            <person name="Ryan C.M."/>
            <person name="Banfield J.F."/>
        </authorList>
    </citation>
    <scope>NUCLEOTIDE SEQUENCE [LARGE SCALE GENOMIC DNA]</scope>
</reference>
<evidence type="ECO:0000256" key="1">
    <source>
        <dbReference type="ARBA" id="ARBA00003416"/>
    </source>
</evidence>
<protein>
    <submittedName>
        <fullName evidence="5">DNA recombination protein RmuC</fullName>
    </submittedName>
</protein>
<proteinExistence type="inferred from homology"/>
<evidence type="ECO:0000256" key="2">
    <source>
        <dbReference type="ARBA" id="ARBA00009840"/>
    </source>
</evidence>
<comment type="similarity">
    <text evidence="2">Belongs to the RmuC family.</text>
</comment>
<dbReference type="InterPro" id="IPR003798">
    <property type="entry name" value="DNA_recombination_RmuC"/>
</dbReference>
<name>A0A2H0W6D4_9BACT</name>
<dbReference type="AlphaFoldDB" id="A0A2H0W6D4"/>
<keyword evidence="4" id="KW-0233">DNA recombination</keyword>
<keyword evidence="3" id="KW-0175">Coiled coil</keyword>
<dbReference type="Proteomes" id="UP000231382">
    <property type="component" value="Unassembled WGS sequence"/>
</dbReference>